<dbReference type="Proteomes" id="UP000288983">
    <property type="component" value="Unassembled WGS sequence"/>
</dbReference>
<dbReference type="SUPFAM" id="SSF54197">
    <property type="entry name" value="HIT-like"/>
    <property type="match status" value="1"/>
</dbReference>
<dbReference type="OrthoDB" id="8592405at2"/>
<evidence type="ECO:0000313" key="1">
    <source>
        <dbReference type="EMBL" id="RWU22853.1"/>
    </source>
</evidence>
<dbReference type="RefSeq" id="WP_128323522.1">
    <property type="nucleotide sequence ID" value="NZ_QJRG01000042.1"/>
</dbReference>
<dbReference type="Gene3D" id="3.30.428.10">
    <property type="entry name" value="HIT-like"/>
    <property type="match status" value="1"/>
</dbReference>
<dbReference type="AlphaFoldDB" id="A0A443ZT14"/>
<name>A0A443ZT14_9PSED</name>
<reference evidence="1 2" key="1">
    <citation type="submission" date="2018-06" db="EMBL/GenBank/DDBJ databases">
        <title>Bacteria isolated from soil of Wuhan.</title>
        <authorList>
            <person name="Wei X."/>
            <person name="Chunhua H."/>
        </authorList>
    </citation>
    <scope>NUCLEOTIDE SEQUENCE [LARGE SCALE GENOMIC DNA]</scope>
    <source>
        <strain evidence="2">xwS2</strain>
    </source>
</reference>
<dbReference type="InterPro" id="IPR036265">
    <property type="entry name" value="HIT-like_sf"/>
</dbReference>
<organism evidence="1 2">
    <name type="scientific">Pseudomonas alkylphenolica</name>
    <dbReference type="NCBI Taxonomy" id="237609"/>
    <lineage>
        <taxon>Bacteria</taxon>
        <taxon>Pseudomonadati</taxon>
        <taxon>Pseudomonadota</taxon>
        <taxon>Gammaproteobacteria</taxon>
        <taxon>Pseudomonadales</taxon>
        <taxon>Pseudomonadaceae</taxon>
        <taxon>Pseudomonas</taxon>
    </lineage>
</organism>
<gene>
    <name evidence="1" type="ORF">DM813_11650</name>
</gene>
<protein>
    <submittedName>
        <fullName evidence="1">HIT family protein</fullName>
    </submittedName>
</protein>
<proteinExistence type="predicted"/>
<accession>A0A443ZT14</accession>
<evidence type="ECO:0000313" key="2">
    <source>
        <dbReference type="Proteomes" id="UP000288983"/>
    </source>
</evidence>
<comment type="caution">
    <text evidence="1">The sequence shown here is derived from an EMBL/GenBank/DDBJ whole genome shotgun (WGS) entry which is preliminary data.</text>
</comment>
<dbReference type="EMBL" id="QJRG01000042">
    <property type="protein sequence ID" value="RWU22853.1"/>
    <property type="molecule type" value="Genomic_DNA"/>
</dbReference>
<sequence>MDMPSRFIIHETRHWVVNHRINSALPGYLMLSAKAPTNVLAALPIEAQAELGVLLAQTQKIVEDLLQPKRLYIGRFGHDAGHSIHFHFIPVYPWVEALFWEDERYRALQNFGWVESDVPQTDGAELTLFVWREFCERPEPPAIQGQSVDQVITALRAAFAGQCAAKLLGSIHD</sequence>